<dbReference type="InterPro" id="IPR025227">
    <property type="entry name" value="DUF4169"/>
</dbReference>
<dbReference type="EMBL" id="JACHXN010000011">
    <property type="protein sequence ID" value="MBB3147192.1"/>
    <property type="molecule type" value="Genomic_DNA"/>
</dbReference>
<evidence type="ECO:0000313" key="2">
    <source>
        <dbReference type="EMBL" id="MBB3147192.1"/>
    </source>
</evidence>
<protein>
    <recommendedName>
        <fullName evidence="4">DUF4169 family protein</fullName>
    </recommendedName>
</protein>
<dbReference type="RefSeq" id="WP_112530044.1">
    <property type="nucleotide sequence ID" value="NZ_JACHXN010000011.1"/>
</dbReference>
<dbReference type="Proteomes" id="UP000554520">
    <property type="component" value="Unassembled WGS sequence"/>
</dbReference>
<feature type="compositionally biased region" description="Basic and acidic residues" evidence="1">
    <location>
        <begin position="38"/>
        <end position="57"/>
    </location>
</feature>
<feature type="region of interest" description="Disordered" evidence="1">
    <location>
        <begin position="38"/>
        <end position="70"/>
    </location>
</feature>
<evidence type="ECO:0000256" key="1">
    <source>
        <dbReference type="SAM" id="MobiDB-lite"/>
    </source>
</evidence>
<organism evidence="2 3">
    <name type="scientific">Phyllobacterium trifolii</name>
    <dbReference type="NCBI Taxonomy" id="300193"/>
    <lineage>
        <taxon>Bacteria</taxon>
        <taxon>Pseudomonadati</taxon>
        <taxon>Pseudomonadota</taxon>
        <taxon>Alphaproteobacteria</taxon>
        <taxon>Hyphomicrobiales</taxon>
        <taxon>Phyllobacteriaceae</taxon>
        <taxon>Phyllobacterium</taxon>
    </lineage>
</organism>
<accession>A0A839UE95</accession>
<name>A0A839UE95_9HYPH</name>
<dbReference type="AlphaFoldDB" id="A0A839UE95"/>
<sequence>MAEIVNLRLIKKRKGKEAAEKTAAENRVLFGRTKAEKQFDREANRKKARFLDDHRLETNPSSTEDDTDGK</sequence>
<evidence type="ECO:0000313" key="3">
    <source>
        <dbReference type="Proteomes" id="UP000554520"/>
    </source>
</evidence>
<reference evidence="2 3" key="1">
    <citation type="submission" date="2020-08" db="EMBL/GenBank/DDBJ databases">
        <title>Genomic Encyclopedia of Type Strains, Phase III (KMG-III): the genomes of soil and plant-associated and newly described type strains.</title>
        <authorList>
            <person name="Whitman W."/>
        </authorList>
    </citation>
    <scope>NUCLEOTIDE SEQUENCE [LARGE SCALE GENOMIC DNA]</scope>
    <source>
        <strain evidence="2 3">CECT 7015</strain>
    </source>
</reference>
<proteinExistence type="predicted"/>
<comment type="caution">
    <text evidence="2">The sequence shown here is derived from an EMBL/GenBank/DDBJ whole genome shotgun (WGS) entry which is preliminary data.</text>
</comment>
<dbReference type="Pfam" id="PF13770">
    <property type="entry name" value="DUF4169"/>
    <property type="match status" value="1"/>
</dbReference>
<evidence type="ECO:0008006" key="4">
    <source>
        <dbReference type="Google" id="ProtNLM"/>
    </source>
</evidence>
<gene>
    <name evidence="2" type="ORF">FHS21_003608</name>
</gene>
<keyword evidence="3" id="KW-1185">Reference proteome</keyword>